<dbReference type="SMART" id="SM00704">
    <property type="entry name" value="ZnF_CDGSH"/>
    <property type="match status" value="2"/>
</dbReference>
<accession>A0A2W1JYW4</accession>
<dbReference type="PANTHER" id="PTHR46491:SF3">
    <property type="entry name" value="CDGSH IRON-SULFUR DOMAIN-CONTAINING PROTEIN 3, MITOCHONDRIAL"/>
    <property type="match status" value="1"/>
</dbReference>
<keyword evidence="4" id="KW-0411">Iron-sulfur</keyword>
<dbReference type="InterPro" id="IPR052950">
    <property type="entry name" value="CISD"/>
</dbReference>
<keyword evidence="1" id="KW-0001">2Fe-2S</keyword>
<dbReference type="RefSeq" id="WP_110986167.1">
    <property type="nucleotide sequence ID" value="NZ_CAWNWM010000006.1"/>
</dbReference>
<dbReference type="Pfam" id="PF09360">
    <property type="entry name" value="zf-CDGSH"/>
    <property type="match status" value="2"/>
</dbReference>
<feature type="domain" description="Iron-binding zinc finger CDGSH type" evidence="5">
    <location>
        <begin position="9"/>
        <end position="45"/>
    </location>
</feature>
<reference evidence="6 7" key="1">
    <citation type="journal article" date="2018" name="Sci. Rep.">
        <title>A novel species of the marine cyanobacterium Acaryochloris with a unique pigment content and lifestyle.</title>
        <authorList>
            <person name="Partensky F."/>
            <person name="Six C."/>
            <person name="Ratin M."/>
            <person name="Garczarek L."/>
            <person name="Vaulot D."/>
            <person name="Probert I."/>
            <person name="Calteau A."/>
            <person name="Gourvil P."/>
            <person name="Marie D."/>
            <person name="Grebert T."/>
            <person name="Bouchier C."/>
            <person name="Le Panse S."/>
            <person name="Gachenot M."/>
            <person name="Rodriguez F."/>
            <person name="Garrido J.L."/>
        </authorList>
    </citation>
    <scope>NUCLEOTIDE SEQUENCE [LARGE SCALE GENOMIC DNA]</scope>
    <source>
        <strain evidence="6 7">RCC1774</strain>
    </source>
</reference>
<gene>
    <name evidence="6" type="ORF">C1752_02189</name>
</gene>
<dbReference type="GO" id="GO:0051537">
    <property type="term" value="F:2 iron, 2 sulfur cluster binding"/>
    <property type="evidence" value="ECO:0007669"/>
    <property type="project" value="UniProtKB-KW"/>
</dbReference>
<evidence type="ECO:0000259" key="5">
    <source>
        <dbReference type="SMART" id="SM00704"/>
    </source>
</evidence>
<dbReference type="Proteomes" id="UP000248857">
    <property type="component" value="Unassembled WGS sequence"/>
</dbReference>
<evidence type="ECO:0000256" key="3">
    <source>
        <dbReference type="ARBA" id="ARBA00023004"/>
    </source>
</evidence>
<dbReference type="Gene3D" id="3.40.5.90">
    <property type="entry name" value="CDGSH iron-sulfur domain, mitoNEET-type"/>
    <property type="match status" value="2"/>
</dbReference>
<dbReference type="OrthoDB" id="9793389at2"/>
<evidence type="ECO:0000313" key="6">
    <source>
        <dbReference type="EMBL" id="PZD73367.1"/>
    </source>
</evidence>
<comment type="caution">
    <text evidence="6">The sequence shown here is derived from an EMBL/GenBank/DDBJ whole genome shotgun (WGS) entry which is preliminary data.</text>
</comment>
<evidence type="ECO:0000256" key="1">
    <source>
        <dbReference type="ARBA" id="ARBA00022714"/>
    </source>
</evidence>
<dbReference type="InterPro" id="IPR018967">
    <property type="entry name" value="FeS-contain_CDGSH-typ"/>
</dbReference>
<keyword evidence="7" id="KW-1185">Reference proteome</keyword>
<dbReference type="AlphaFoldDB" id="A0A2W1JYW4"/>
<evidence type="ECO:0000256" key="2">
    <source>
        <dbReference type="ARBA" id="ARBA00022723"/>
    </source>
</evidence>
<evidence type="ECO:0000313" key="7">
    <source>
        <dbReference type="Proteomes" id="UP000248857"/>
    </source>
</evidence>
<dbReference type="GO" id="GO:0046872">
    <property type="term" value="F:metal ion binding"/>
    <property type="evidence" value="ECO:0007669"/>
    <property type="project" value="UniProtKB-KW"/>
</dbReference>
<proteinExistence type="predicted"/>
<protein>
    <recommendedName>
        <fullName evidence="5">Iron-binding zinc finger CDGSH type domain-containing protein</fullName>
    </recommendedName>
</protein>
<sequence length="78" mass="8589">MTEPTIAAKKPAVLTLEPGTYAWCTCGLSENQPFCNGSHQGTDFTPMTFELDEEKQVALCQCKYTENPPYCDGSHAKL</sequence>
<dbReference type="PANTHER" id="PTHR46491">
    <property type="entry name" value="CDGSH IRON SULFUR DOMAIN PROTEIN HOMOLOG"/>
    <property type="match status" value="1"/>
</dbReference>
<dbReference type="GO" id="GO:0005737">
    <property type="term" value="C:cytoplasm"/>
    <property type="evidence" value="ECO:0007669"/>
    <property type="project" value="UniProtKB-ARBA"/>
</dbReference>
<name>A0A2W1JYW4_9CYAN</name>
<organism evidence="6 7">
    <name type="scientific">Acaryochloris thomasi RCC1774</name>
    <dbReference type="NCBI Taxonomy" id="1764569"/>
    <lineage>
        <taxon>Bacteria</taxon>
        <taxon>Bacillati</taxon>
        <taxon>Cyanobacteriota</taxon>
        <taxon>Cyanophyceae</taxon>
        <taxon>Acaryochloridales</taxon>
        <taxon>Acaryochloridaceae</taxon>
        <taxon>Acaryochloris</taxon>
        <taxon>Acaryochloris thomasi</taxon>
    </lineage>
</organism>
<keyword evidence="3" id="KW-0408">Iron</keyword>
<dbReference type="EMBL" id="PQWO01000006">
    <property type="protein sequence ID" value="PZD73367.1"/>
    <property type="molecule type" value="Genomic_DNA"/>
</dbReference>
<keyword evidence="2" id="KW-0479">Metal-binding</keyword>
<evidence type="ECO:0000256" key="4">
    <source>
        <dbReference type="ARBA" id="ARBA00023014"/>
    </source>
</evidence>
<feature type="domain" description="Iron-binding zinc finger CDGSH type" evidence="5">
    <location>
        <begin position="46"/>
        <end position="77"/>
    </location>
</feature>
<dbReference type="InterPro" id="IPR042216">
    <property type="entry name" value="MitoNEET_CISD"/>
</dbReference>